<accession>A0ABS5KXB6</accession>
<dbReference type="InterPro" id="IPR008949">
    <property type="entry name" value="Isoprenoid_synthase_dom_sf"/>
</dbReference>
<keyword evidence="2" id="KW-0808">Transferase</keyword>
<dbReference type="InterPro" id="IPR017827">
    <property type="entry name" value="HSQ_synthase_HpnC"/>
</dbReference>
<dbReference type="SFLD" id="SFLDG01018">
    <property type="entry name" value="Squalene/Phytoene_Synthase_Lik"/>
    <property type="match status" value="1"/>
</dbReference>
<organism evidence="2 3">
    <name type="scientific">Catenulispora pinistramenti</name>
    <dbReference type="NCBI Taxonomy" id="2705254"/>
    <lineage>
        <taxon>Bacteria</taxon>
        <taxon>Bacillati</taxon>
        <taxon>Actinomycetota</taxon>
        <taxon>Actinomycetes</taxon>
        <taxon>Catenulisporales</taxon>
        <taxon>Catenulisporaceae</taxon>
        <taxon>Catenulispora</taxon>
    </lineage>
</organism>
<dbReference type="PANTHER" id="PTHR31480">
    <property type="entry name" value="BIFUNCTIONAL LYCOPENE CYCLASE/PHYTOENE SYNTHASE"/>
    <property type="match status" value="1"/>
</dbReference>
<dbReference type="SFLD" id="SFLDS00005">
    <property type="entry name" value="Isoprenoid_Synthase_Type_I"/>
    <property type="match status" value="1"/>
</dbReference>
<dbReference type="SUPFAM" id="SSF48576">
    <property type="entry name" value="Terpenoid synthases"/>
    <property type="match status" value="1"/>
</dbReference>
<proteinExistence type="predicted"/>
<keyword evidence="3" id="KW-1185">Reference proteome</keyword>
<evidence type="ECO:0000313" key="3">
    <source>
        <dbReference type="Proteomes" id="UP000730482"/>
    </source>
</evidence>
<dbReference type="CDD" id="cd00683">
    <property type="entry name" value="Trans_IPPS_HH"/>
    <property type="match status" value="1"/>
</dbReference>
<feature type="region of interest" description="Disordered" evidence="1">
    <location>
        <begin position="1"/>
        <end position="33"/>
    </location>
</feature>
<dbReference type="Gene3D" id="1.10.600.10">
    <property type="entry name" value="Farnesyl Diphosphate Synthase"/>
    <property type="match status" value="1"/>
</dbReference>
<dbReference type="InterPro" id="IPR044843">
    <property type="entry name" value="Trans_IPPS_bact-type"/>
</dbReference>
<gene>
    <name evidence="2" type="primary">hpnC</name>
    <name evidence="2" type="ORF">KGQ19_27905</name>
</gene>
<comment type="caution">
    <text evidence="2">The sequence shown here is derived from an EMBL/GenBank/DDBJ whole genome shotgun (WGS) entry which is preliminary data.</text>
</comment>
<reference evidence="2 3" key="1">
    <citation type="submission" date="2020-02" db="EMBL/GenBank/DDBJ databases">
        <title>Acidophilic actinobacteria isolated from forest soil.</title>
        <authorList>
            <person name="Golinska P."/>
        </authorList>
    </citation>
    <scope>NUCLEOTIDE SEQUENCE [LARGE SCALE GENOMIC DNA]</scope>
    <source>
        <strain evidence="2 3">NL8</strain>
    </source>
</reference>
<dbReference type="EMBL" id="JAAFYZ010000112">
    <property type="protein sequence ID" value="MBS2550702.1"/>
    <property type="molecule type" value="Genomic_DNA"/>
</dbReference>
<protein>
    <submittedName>
        <fullName evidence="2">Squalene synthase HpnC</fullName>
        <ecNumber evidence="2">2.5.1.21</ecNumber>
    </submittedName>
</protein>
<name>A0ABS5KXB6_9ACTN</name>
<evidence type="ECO:0000313" key="2">
    <source>
        <dbReference type="EMBL" id="MBS2550702.1"/>
    </source>
</evidence>
<dbReference type="GO" id="GO:0051996">
    <property type="term" value="F:squalene synthase [NAD(P)H] activity"/>
    <property type="evidence" value="ECO:0007669"/>
    <property type="project" value="UniProtKB-EC"/>
</dbReference>
<dbReference type="EC" id="2.5.1.21" evidence="2"/>
<dbReference type="Pfam" id="PF00494">
    <property type="entry name" value="SQS_PSY"/>
    <property type="match status" value="1"/>
</dbReference>
<dbReference type="Proteomes" id="UP000730482">
    <property type="component" value="Unassembled WGS sequence"/>
</dbReference>
<sequence length="304" mass="32508">MLKASRLDTHSGPGPRAAGALGAGAGSGDPAMPPERTIRENFPVALRILPARHRAALGAVYRFARLIDDIGDEAPPDDRGRLFDQVDRDIDRIYAGTAPELPALRAIGAVAREHGIPEAPLRKLVQANRQDQEIHRYATWDQLVEYCALSADPVGHLVLHVFDAASPERLTLSDHICTALQVIEHCQDVAEDFDDGRVYLPAADLRLFGCTDADLGAATTPTRLRGVVARNADRAAELLDAGAPLIGKLDGWARIAVAGYLAGGRATLAALRGGAYDVHAARLRPSRARTLGEALLILGRDVAK</sequence>
<evidence type="ECO:0000256" key="1">
    <source>
        <dbReference type="SAM" id="MobiDB-lite"/>
    </source>
</evidence>
<dbReference type="InterPro" id="IPR033904">
    <property type="entry name" value="Trans_IPPS_HH"/>
</dbReference>
<dbReference type="NCBIfam" id="TIGR03464">
    <property type="entry name" value="HpnC"/>
    <property type="match status" value="1"/>
</dbReference>
<dbReference type="RefSeq" id="WP_212014045.1">
    <property type="nucleotide sequence ID" value="NZ_JAAFYZ010000112.1"/>
</dbReference>
<dbReference type="InterPro" id="IPR002060">
    <property type="entry name" value="Squ/phyt_synthse"/>
</dbReference>
<dbReference type="SFLD" id="SFLDG01212">
    <property type="entry name" value="Phytoene_synthase_like"/>
    <property type="match status" value="1"/>
</dbReference>